<name>A0ABN7TR37_9BACL</name>
<evidence type="ECO:0000313" key="2">
    <source>
        <dbReference type="Proteomes" id="UP000730618"/>
    </source>
</evidence>
<evidence type="ECO:0008006" key="3">
    <source>
        <dbReference type="Google" id="ProtNLM"/>
    </source>
</evidence>
<comment type="caution">
    <text evidence="1">The sequence shown here is derived from an EMBL/GenBank/DDBJ whole genome shotgun (WGS) entry which is preliminary data.</text>
</comment>
<organism evidence="1 2">
    <name type="scientific">Paenibacillus allorhizosphaerae</name>
    <dbReference type="NCBI Taxonomy" id="2849866"/>
    <lineage>
        <taxon>Bacteria</taxon>
        <taxon>Bacillati</taxon>
        <taxon>Bacillota</taxon>
        <taxon>Bacilli</taxon>
        <taxon>Bacillales</taxon>
        <taxon>Paenibacillaceae</taxon>
        <taxon>Paenibacillus</taxon>
    </lineage>
</organism>
<sequence>MYYCLCCEKVHKPTNLKNEVIFTSGFRFSNDSVYNVGICQYSDRLTQMTPMKKL</sequence>
<reference evidence="1 2" key="1">
    <citation type="submission" date="2021-06" db="EMBL/GenBank/DDBJ databases">
        <authorList>
            <person name="Criscuolo A."/>
        </authorList>
    </citation>
    <scope>NUCLEOTIDE SEQUENCE [LARGE SCALE GENOMIC DNA]</scope>
    <source>
        <strain evidence="2">CIP 111802</strain>
    </source>
</reference>
<dbReference type="EMBL" id="CAJVCE010000017">
    <property type="protein sequence ID" value="CAG7652278.1"/>
    <property type="molecule type" value="Genomic_DNA"/>
</dbReference>
<dbReference type="RefSeq" id="WP_377517549.1">
    <property type="nucleotide sequence ID" value="NZ_CAJVCE010000017.1"/>
</dbReference>
<accession>A0ABN7TR37</accession>
<protein>
    <recommendedName>
        <fullName evidence="3">DUF3973 domain-containing protein</fullName>
    </recommendedName>
</protein>
<gene>
    <name evidence="1" type="ORF">PAECIP111802_05183</name>
</gene>
<dbReference type="Proteomes" id="UP000730618">
    <property type="component" value="Unassembled WGS sequence"/>
</dbReference>
<proteinExistence type="predicted"/>
<evidence type="ECO:0000313" key="1">
    <source>
        <dbReference type="EMBL" id="CAG7652278.1"/>
    </source>
</evidence>
<keyword evidence="2" id="KW-1185">Reference proteome</keyword>